<feature type="transmembrane region" description="Helical" evidence="2">
    <location>
        <begin position="57"/>
        <end position="79"/>
    </location>
</feature>
<evidence type="ECO:0000313" key="4">
    <source>
        <dbReference type="Proteomes" id="UP000717696"/>
    </source>
</evidence>
<evidence type="ECO:0000256" key="2">
    <source>
        <dbReference type="SAM" id="Phobius"/>
    </source>
</evidence>
<dbReference type="EMBL" id="JAGMUU010000017">
    <property type="protein sequence ID" value="KAH7134676.1"/>
    <property type="molecule type" value="Genomic_DNA"/>
</dbReference>
<dbReference type="AlphaFoldDB" id="A0A9P9ECK6"/>
<proteinExistence type="predicted"/>
<accession>A0A9P9ECK6</accession>
<keyword evidence="2" id="KW-0812">Transmembrane</keyword>
<evidence type="ECO:0000256" key="1">
    <source>
        <dbReference type="SAM" id="MobiDB-lite"/>
    </source>
</evidence>
<keyword evidence="2" id="KW-1133">Transmembrane helix</keyword>
<reference evidence="3" key="1">
    <citation type="journal article" date="2021" name="Nat. Commun.">
        <title>Genetic determinants of endophytism in the Arabidopsis root mycobiome.</title>
        <authorList>
            <person name="Mesny F."/>
            <person name="Miyauchi S."/>
            <person name="Thiergart T."/>
            <person name="Pickel B."/>
            <person name="Atanasova L."/>
            <person name="Karlsson M."/>
            <person name="Huettel B."/>
            <person name="Barry K.W."/>
            <person name="Haridas S."/>
            <person name="Chen C."/>
            <person name="Bauer D."/>
            <person name="Andreopoulos W."/>
            <person name="Pangilinan J."/>
            <person name="LaButti K."/>
            <person name="Riley R."/>
            <person name="Lipzen A."/>
            <person name="Clum A."/>
            <person name="Drula E."/>
            <person name="Henrissat B."/>
            <person name="Kohler A."/>
            <person name="Grigoriev I.V."/>
            <person name="Martin F.M."/>
            <person name="Hacquard S."/>
        </authorList>
    </citation>
    <scope>NUCLEOTIDE SEQUENCE</scope>
    <source>
        <strain evidence="3">MPI-CAGE-AT-0021</strain>
    </source>
</reference>
<dbReference type="Proteomes" id="UP000717696">
    <property type="component" value="Unassembled WGS sequence"/>
</dbReference>
<keyword evidence="4" id="KW-1185">Reference proteome</keyword>
<protein>
    <submittedName>
        <fullName evidence="3">Uncharacterized protein</fullName>
    </submittedName>
</protein>
<organism evidence="3 4">
    <name type="scientific">Dactylonectria estremocensis</name>
    <dbReference type="NCBI Taxonomy" id="1079267"/>
    <lineage>
        <taxon>Eukaryota</taxon>
        <taxon>Fungi</taxon>
        <taxon>Dikarya</taxon>
        <taxon>Ascomycota</taxon>
        <taxon>Pezizomycotina</taxon>
        <taxon>Sordariomycetes</taxon>
        <taxon>Hypocreomycetidae</taxon>
        <taxon>Hypocreales</taxon>
        <taxon>Nectriaceae</taxon>
        <taxon>Dactylonectria</taxon>
    </lineage>
</organism>
<keyword evidence="2" id="KW-0472">Membrane</keyword>
<comment type="caution">
    <text evidence="3">The sequence shown here is derived from an EMBL/GenBank/DDBJ whole genome shotgun (WGS) entry which is preliminary data.</text>
</comment>
<gene>
    <name evidence="3" type="ORF">B0J13DRAFT_87281</name>
</gene>
<feature type="compositionally biased region" description="Polar residues" evidence="1">
    <location>
        <begin position="16"/>
        <end position="25"/>
    </location>
</feature>
<feature type="region of interest" description="Disordered" evidence="1">
    <location>
        <begin position="1"/>
        <end position="27"/>
    </location>
</feature>
<sequence>MGDEEIETERYRDTETSQNTPTAKKQLQIPHRIASSRHYLSLDSFVSRNLRRNWVSFLSHALAFGPPGPALFCLWLLVISSLKRPVSPRYSLTRLEVLCSAQFGDSCFVITRETRLACSVLSSRFCVLGSPSSCLRSLVFLSAGLHIGLHNWPPTSGLHLRFSVIATVSLSLSLSSSSSSSGAYMSTVSGAYRAGGCTPHHTPTHTLTLYRISHPSRLSPPGCPPRLWDSPWRDIPAKHRCVDTSFDQAR</sequence>
<evidence type="ECO:0000313" key="3">
    <source>
        <dbReference type="EMBL" id="KAH7134676.1"/>
    </source>
</evidence>
<name>A0A9P9ECK6_9HYPO</name>